<comment type="caution">
    <text evidence="1">The sequence shown here is derived from an EMBL/GenBank/DDBJ whole genome shotgun (WGS) entry which is preliminary data.</text>
</comment>
<proteinExistence type="predicted"/>
<reference evidence="1" key="1">
    <citation type="submission" date="2019-07" db="EMBL/GenBank/DDBJ databases">
        <authorList>
            <person name="Dittberner H."/>
        </authorList>
    </citation>
    <scope>NUCLEOTIDE SEQUENCE [LARGE SCALE GENOMIC DNA]</scope>
</reference>
<accession>A0A565BVM6</accession>
<gene>
    <name evidence="1" type="ORF">ANE_LOCUS15839</name>
</gene>
<dbReference type="Proteomes" id="UP000489600">
    <property type="component" value="Unassembled WGS sequence"/>
</dbReference>
<sequence>MVFLISPSQSLTSPPLPRPQFLKPTVANLTTTINNIISEKHRRHAGAGGKIYGRYKSDRTRLWWRGSGGMRNGKLMISEARRNGDRGVNRWEIHKVMEKLFSSV</sequence>
<evidence type="ECO:0000313" key="1">
    <source>
        <dbReference type="EMBL" id="VVB05395.1"/>
    </source>
</evidence>
<evidence type="ECO:0000313" key="2">
    <source>
        <dbReference type="Proteomes" id="UP000489600"/>
    </source>
</evidence>
<name>A0A565BVM6_9BRAS</name>
<protein>
    <submittedName>
        <fullName evidence="1">Uncharacterized protein</fullName>
    </submittedName>
</protein>
<keyword evidence="2" id="KW-1185">Reference proteome</keyword>
<organism evidence="1 2">
    <name type="scientific">Arabis nemorensis</name>
    <dbReference type="NCBI Taxonomy" id="586526"/>
    <lineage>
        <taxon>Eukaryota</taxon>
        <taxon>Viridiplantae</taxon>
        <taxon>Streptophyta</taxon>
        <taxon>Embryophyta</taxon>
        <taxon>Tracheophyta</taxon>
        <taxon>Spermatophyta</taxon>
        <taxon>Magnoliopsida</taxon>
        <taxon>eudicotyledons</taxon>
        <taxon>Gunneridae</taxon>
        <taxon>Pentapetalae</taxon>
        <taxon>rosids</taxon>
        <taxon>malvids</taxon>
        <taxon>Brassicales</taxon>
        <taxon>Brassicaceae</taxon>
        <taxon>Arabideae</taxon>
        <taxon>Arabis</taxon>
    </lineage>
</organism>
<dbReference type="AlphaFoldDB" id="A0A565BVM6"/>
<dbReference type="EMBL" id="CABITT030000005">
    <property type="protein sequence ID" value="VVB05395.1"/>
    <property type="molecule type" value="Genomic_DNA"/>
</dbReference>